<accession>A0AAD8PAT3</accession>
<dbReference type="EMBL" id="JAUHHV010000001">
    <property type="protein sequence ID" value="KAK1438751.1"/>
    <property type="molecule type" value="Genomic_DNA"/>
</dbReference>
<name>A0AAD8PAT3_TARER</name>
<evidence type="ECO:0000313" key="2">
    <source>
        <dbReference type="Proteomes" id="UP001229421"/>
    </source>
</evidence>
<reference evidence="1" key="1">
    <citation type="journal article" date="2023" name="bioRxiv">
        <title>Improved chromosome-level genome assembly for marigold (Tagetes erecta).</title>
        <authorList>
            <person name="Jiang F."/>
            <person name="Yuan L."/>
            <person name="Wang S."/>
            <person name="Wang H."/>
            <person name="Xu D."/>
            <person name="Wang A."/>
            <person name="Fan W."/>
        </authorList>
    </citation>
    <scope>NUCLEOTIDE SEQUENCE</scope>
    <source>
        <strain evidence="1">WSJ</strain>
        <tissue evidence="1">Leaf</tissue>
    </source>
</reference>
<dbReference type="Proteomes" id="UP001229421">
    <property type="component" value="Unassembled WGS sequence"/>
</dbReference>
<keyword evidence="2" id="KW-1185">Reference proteome</keyword>
<sequence>MLYKVYMLHMLAFTKVELSWPSKLRTEMGLHIAVLGLCKLHGATSPFLGTLAWPFLLKVVWSLRPVNNFFTSMVHDSRLLMFQLSQILVFPDDEDGGNRRRRDRIIRLVQQQWPNIGQSMLFSNYDRSLQTLSIVTF</sequence>
<comment type="caution">
    <text evidence="1">The sequence shown here is derived from an EMBL/GenBank/DDBJ whole genome shotgun (WGS) entry which is preliminary data.</text>
</comment>
<protein>
    <submittedName>
        <fullName evidence="1">Uncharacterized protein</fullName>
    </submittedName>
</protein>
<dbReference type="AlphaFoldDB" id="A0AAD8PAT3"/>
<organism evidence="1 2">
    <name type="scientific">Tagetes erecta</name>
    <name type="common">African marigold</name>
    <dbReference type="NCBI Taxonomy" id="13708"/>
    <lineage>
        <taxon>Eukaryota</taxon>
        <taxon>Viridiplantae</taxon>
        <taxon>Streptophyta</taxon>
        <taxon>Embryophyta</taxon>
        <taxon>Tracheophyta</taxon>
        <taxon>Spermatophyta</taxon>
        <taxon>Magnoliopsida</taxon>
        <taxon>eudicotyledons</taxon>
        <taxon>Gunneridae</taxon>
        <taxon>Pentapetalae</taxon>
        <taxon>asterids</taxon>
        <taxon>campanulids</taxon>
        <taxon>Asterales</taxon>
        <taxon>Asteraceae</taxon>
        <taxon>Asteroideae</taxon>
        <taxon>Heliantheae alliance</taxon>
        <taxon>Tageteae</taxon>
        <taxon>Tagetes</taxon>
    </lineage>
</organism>
<dbReference type="PANTHER" id="PTHR38925:SF1">
    <property type="entry name" value="PROTEIN, PUTATIVE-RELATED"/>
    <property type="match status" value="1"/>
</dbReference>
<proteinExistence type="predicted"/>
<dbReference type="PANTHER" id="PTHR38925">
    <property type="entry name" value="PROTEIN, PUTATIVE-RELATED"/>
    <property type="match status" value="1"/>
</dbReference>
<evidence type="ECO:0000313" key="1">
    <source>
        <dbReference type="EMBL" id="KAK1438751.1"/>
    </source>
</evidence>
<gene>
    <name evidence="1" type="ORF">QVD17_04561</name>
</gene>